<dbReference type="PANTHER" id="PTHR43711">
    <property type="entry name" value="TWO-COMPONENT HISTIDINE KINASE"/>
    <property type="match status" value="1"/>
</dbReference>
<feature type="transmembrane region" description="Helical" evidence="8">
    <location>
        <begin position="221"/>
        <end position="239"/>
    </location>
</feature>
<feature type="transmembrane region" description="Helical" evidence="8">
    <location>
        <begin position="81"/>
        <end position="103"/>
    </location>
</feature>
<dbReference type="PRINTS" id="PR00344">
    <property type="entry name" value="BCTRLSENSOR"/>
</dbReference>
<dbReference type="CDD" id="cd00075">
    <property type="entry name" value="HATPase"/>
    <property type="match status" value="1"/>
</dbReference>
<dbReference type="Gene3D" id="1.10.287.130">
    <property type="match status" value="1"/>
</dbReference>
<evidence type="ECO:0000256" key="2">
    <source>
        <dbReference type="ARBA" id="ARBA00012438"/>
    </source>
</evidence>
<sequence length="610" mass="66059">MIQLLGAGGSLLAGSGLPTPTFLTYVLAFSLAAVICFAAIPRARAINAADDTRNGLVALVAISGVWAALQVGYLAAPTLSLQYGFYIAGLVVGLSTVGPWLYFCSAYTGRSLHDNPTYRRIAIAVYLVIVSIKVTNPIHGLYFTATPTTTPFIHLMIDHGTLHWLAMGLAYALATVGIFMLFELFAQVDYDTRPFVGLVGLTALPVALDILGSISPNVIDMSYSALGVAAFAVGVLFVYTDRFETIQLAGQYDSPVVVLGDDDEIRDYNRRAAELFPALKDGLGEELATVVPTLSQCPNNEAVIELEIDGETRYFQSTTSPFSASRVQLGRLLVLTDVTAQERYRRQLEAQNERLEQFTGMVSHDLRNPLNVAQGNSEIIHELLTAAQTDDGRYEPLTPDTLETIDTAAETLSRTLQRMESLIDDLLVLAREGQEIDELERVSLAAIGENCWAMVEGKAATFVVDDDLTVEADPDRLQQLLENLFRNAIEHGGRDVTIRIGALDTETGFYVEDDGPGIPADKRDNVFESGYTTNREGTGFGLSIVSEIVAAHNWRITLAESSTGGARFEIIIDSDDANTDDAPSADTDVVDTTTDTDAVDTTTDSDRSGK</sequence>
<dbReference type="SUPFAM" id="SSF47384">
    <property type="entry name" value="Homodimeric domain of signal transducing histidine kinase"/>
    <property type="match status" value="1"/>
</dbReference>
<dbReference type="InterPro" id="IPR050736">
    <property type="entry name" value="Sensor_HK_Regulatory"/>
</dbReference>
<keyword evidence="5 10" id="KW-0418">Kinase</keyword>
<dbReference type="Pfam" id="PF00512">
    <property type="entry name" value="HisKA"/>
    <property type="match status" value="1"/>
</dbReference>
<dbReference type="InterPro" id="IPR031621">
    <property type="entry name" value="HisKA_7TM"/>
</dbReference>
<feature type="domain" description="Histidine kinase" evidence="9">
    <location>
        <begin position="361"/>
        <end position="576"/>
    </location>
</feature>
<feature type="transmembrane region" description="Helical" evidence="8">
    <location>
        <begin position="22"/>
        <end position="43"/>
    </location>
</feature>
<dbReference type="Gene3D" id="3.30.450.20">
    <property type="entry name" value="PAS domain"/>
    <property type="match status" value="1"/>
</dbReference>
<dbReference type="AlphaFoldDB" id="A0A3A6Q5F7"/>
<evidence type="ECO:0000256" key="5">
    <source>
        <dbReference type="ARBA" id="ARBA00022777"/>
    </source>
</evidence>
<dbReference type="SMART" id="SM00387">
    <property type="entry name" value="HATPase_c"/>
    <property type="match status" value="1"/>
</dbReference>
<dbReference type="GO" id="GO:0000155">
    <property type="term" value="F:phosphorelay sensor kinase activity"/>
    <property type="evidence" value="ECO:0007669"/>
    <property type="project" value="InterPro"/>
</dbReference>
<name>A0A3A6Q5F7_9EURY</name>
<evidence type="ECO:0000256" key="7">
    <source>
        <dbReference type="SAM" id="MobiDB-lite"/>
    </source>
</evidence>
<dbReference type="InterPro" id="IPR004358">
    <property type="entry name" value="Sig_transdc_His_kin-like_C"/>
</dbReference>
<dbReference type="Proteomes" id="UP000276588">
    <property type="component" value="Unassembled WGS sequence"/>
</dbReference>
<dbReference type="InterPro" id="IPR003594">
    <property type="entry name" value="HATPase_dom"/>
</dbReference>
<evidence type="ECO:0000256" key="8">
    <source>
        <dbReference type="SAM" id="Phobius"/>
    </source>
</evidence>
<dbReference type="EC" id="2.7.13.3" evidence="2"/>
<feature type="transmembrane region" description="Helical" evidence="8">
    <location>
        <begin position="55"/>
        <end position="75"/>
    </location>
</feature>
<feature type="compositionally biased region" description="Low complexity" evidence="7">
    <location>
        <begin position="580"/>
        <end position="602"/>
    </location>
</feature>
<evidence type="ECO:0000313" key="10">
    <source>
        <dbReference type="EMBL" id="RJX44572.1"/>
    </source>
</evidence>
<dbReference type="InterPro" id="IPR003661">
    <property type="entry name" value="HisK_dim/P_dom"/>
</dbReference>
<keyword evidence="11" id="KW-1185">Reference proteome</keyword>
<evidence type="ECO:0000256" key="1">
    <source>
        <dbReference type="ARBA" id="ARBA00000085"/>
    </source>
</evidence>
<dbReference type="CDD" id="cd00082">
    <property type="entry name" value="HisKA"/>
    <property type="match status" value="1"/>
</dbReference>
<dbReference type="SUPFAM" id="SSF55874">
    <property type="entry name" value="ATPase domain of HSP90 chaperone/DNA topoisomerase II/histidine kinase"/>
    <property type="match status" value="1"/>
</dbReference>
<dbReference type="RefSeq" id="WP_120101247.1">
    <property type="nucleotide sequence ID" value="NZ_QKNY01000004.1"/>
</dbReference>
<proteinExistence type="predicted"/>
<feature type="transmembrane region" description="Helical" evidence="8">
    <location>
        <begin position="194"/>
        <end position="215"/>
    </location>
</feature>
<keyword evidence="4" id="KW-0808">Transferase</keyword>
<dbReference type="Pfam" id="PF02518">
    <property type="entry name" value="HATPase_c"/>
    <property type="match status" value="1"/>
</dbReference>
<evidence type="ECO:0000256" key="6">
    <source>
        <dbReference type="ARBA" id="ARBA00023012"/>
    </source>
</evidence>
<dbReference type="EMBL" id="QKNY01000004">
    <property type="protein sequence ID" value="RJX44572.1"/>
    <property type="molecule type" value="Genomic_DNA"/>
</dbReference>
<keyword evidence="6" id="KW-0902">Two-component regulatory system</keyword>
<keyword evidence="8" id="KW-0812">Transmembrane</keyword>
<keyword evidence="3" id="KW-0597">Phosphoprotein</keyword>
<gene>
    <name evidence="10" type="ORF">DM826_02880</name>
</gene>
<comment type="catalytic activity">
    <reaction evidence="1">
        <text>ATP + protein L-histidine = ADP + protein N-phospho-L-histidine.</text>
        <dbReference type="EC" id="2.7.13.3"/>
    </reaction>
</comment>
<reference evidence="10 11" key="1">
    <citation type="submission" date="2018-06" db="EMBL/GenBank/DDBJ databases">
        <title>Halonotius sp. F13-13 a new haloarchaeeon isolated from a solar saltern from Isla Cristina, Huelva, Spain.</title>
        <authorList>
            <person name="Duran-Viseras A."/>
            <person name="Sanchez-Porro C."/>
            <person name="Ventosa A."/>
        </authorList>
    </citation>
    <scope>NUCLEOTIDE SEQUENCE [LARGE SCALE GENOMIC DNA]</scope>
    <source>
        <strain evidence="10 11">F13-13</strain>
    </source>
</reference>
<dbReference type="InterPro" id="IPR036890">
    <property type="entry name" value="HATPase_C_sf"/>
</dbReference>
<comment type="caution">
    <text evidence="10">The sequence shown here is derived from an EMBL/GenBank/DDBJ whole genome shotgun (WGS) entry which is preliminary data.</text>
</comment>
<dbReference type="Pfam" id="PF16927">
    <property type="entry name" value="HisKA_7TM"/>
    <property type="match status" value="1"/>
</dbReference>
<dbReference type="Gene3D" id="3.30.565.10">
    <property type="entry name" value="Histidine kinase-like ATPase, C-terminal domain"/>
    <property type="match status" value="1"/>
</dbReference>
<dbReference type="InterPro" id="IPR036097">
    <property type="entry name" value="HisK_dim/P_sf"/>
</dbReference>
<dbReference type="InterPro" id="IPR005467">
    <property type="entry name" value="His_kinase_dom"/>
</dbReference>
<keyword evidence="8" id="KW-0472">Membrane</keyword>
<feature type="transmembrane region" description="Helical" evidence="8">
    <location>
        <begin position="162"/>
        <end position="182"/>
    </location>
</feature>
<evidence type="ECO:0000313" key="11">
    <source>
        <dbReference type="Proteomes" id="UP000276588"/>
    </source>
</evidence>
<evidence type="ECO:0000259" key="9">
    <source>
        <dbReference type="PROSITE" id="PS50109"/>
    </source>
</evidence>
<dbReference type="OrthoDB" id="8127at2157"/>
<feature type="region of interest" description="Disordered" evidence="7">
    <location>
        <begin position="576"/>
        <end position="610"/>
    </location>
</feature>
<evidence type="ECO:0000256" key="4">
    <source>
        <dbReference type="ARBA" id="ARBA00022679"/>
    </source>
</evidence>
<accession>A0A3A6Q5F7</accession>
<dbReference type="PROSITE" id="PS50109">
    <property type="entry name" value="HIS_KIN"/>
    <property type="match status" value="1"/>
</dbReference>
<keyword evidence="8" id="KW-1133">Transmembrane helix</keyword>
<evidence type="ECO:0000256" key="3">
    <source>
        <dbReference type="ARBA" id="ARBA00022553"/>
    </source>
</evidence>
<protein>
    <recommendedName>
        <fullName evidence="2">histidine kinase</fullName>
        <ecNumber evidence="2">2.7.13.3</ecNumber>
    </recommendedName>
</protein>
<organism evidence="10 11">
    <name type="scientific">Halonotius aquaticus</name>
    <dbReference type="NCBI Taxonomy" id="2216978"/>
    <lineage>
        <taxon>Archaea</taxon>
        <taxon>Methanobacteriati</taxon>
        <taxon>Methanobacteriota</taxon>
        <taxon>Stenosarchaea group</taxon>
        <taxon>Halobacteria</taxon>
        <taxon>Halobacteriales</taxon>
        <taxon>Haloferacaceae</taxon>
        <taxon>Halonotius</taxon>
    </lineage>
</organism>
<feature type="transmembrane region" description="Helical" evidence="8">
    <location>
        <begin position="123"/>
        <end position="142"/>
    </location>
</feature>
<dbReference type="PANTHER" id="PTHR43711:SF1">
    <property type="entry name" value="HISTIDINE KINASE 1"/>
    <property type="match status" value="1"/>
</dbReference>
<dbReference type="SMART" id="SM00388">
    <property type="entry name" value="HisKA"/>
    <property type="match status" value="1"/>
</dbReference>